<feature type="compositionally biased region" description="Low complexity" evidence="1">
    <location>
        <begin position="2321"/>
        <end position="2331"/>
    </location>
</feature>
<evidence type="ECO:0000313" key="3">
    <source>
        <dbReference type="EMBL" id="PRQ18219.1"/>
    </source>
</evidence>
<dbReference type="EMBL" id="PDCK01000045">
    <property type="protein sequence ID" value="PRQ18219.1"/>
    <property type="molecule type" value="Genomic_DNA"/>
</dbReference>
<feature type="region of interest" description="Disordered" evidence="1">
    <location>
        <begin position="1588"/>
        <end position="1608"/>
    </location>
</feature>
<reference evidence="3 4" key="1">
    <citation type="journal article" date="2018" name="Nat. Genet.">
        <title>The Rosa genome provides new insights in the design of modern roses.</title>
        <authorList>
            <person name="Bendahmane M."/>
        </authorList>
    </citation>
    <scope>NUCLEOTIDE SEQUENCE [LARGE SCALE GENOMIC DNA]</scope>
    <source>
        <strain evidence="4">cv. Old Blush</strain>
    </source>
</reference>
<feature type="compositionally biased region" description="Polar residues" evidence="1">
    <location>
        <begin position="2339"/>
        <end position="2350"/>
    </location>
</feature>
<organism evidence="3 4">
    <name type="scientific">Rosa chinensis</name>
    <name type="common">China rose</name>
    <dbReference type="NCBI Taxonomy" id="74649"/>
    <lineage>
        <taxon>Eukaryota</taxon>
        <taxon>Viridiplantae</taxon>
        <taxon>Streptophyta</taxon>
        <taxon>Embryophyta</taxon>
        <taxon>Tracheophyta</taxon>
        <taxon>Spermatophyta</taxon>
        <taxon>Magnoliopsida</taxon>
        <taxon>eudicotyledons</taxon>
        <taxon>Gunneridae</taxon>
        <taxon>Pentapetalae</taxon>
        <taxon>rosids</taxon>
        <taxon>fabids</taxon>
        <taxon>Rosales</taxon>
        <taxon>Rosaceae</taxon>
        <taxon>Rosoideae</taxon>
        <taxon>Rosoideae incertae sedis</taxon>
        <taxon>Rosa</taxon>
    </lineage>
</organism>
<dbReference type="OMA" id="DNKSFAD"/>
<accession>A0A2P6P8H2</accession>
<dbReference type="SMART" id="SM00743">
    <property type="entry name" value="Agenet"/>
    <property type="match status" value="2"/>
</dbReference>
<dbReference type="CDD" id="cd20405">
    <property type="entry name" value="Tudor_Agenet_AtDUF_rpt1_3"/>
    <property type="match status" value="1"/>
</dbReference>
<keyword evidence="4" id="KW-1185">Reference proteome</keyword>
<feature type="region of interest" description="Disordered" evidence="1">
    <location>
        <begin position="2200"/>
        <end position="2350"/>
    </location>
</feature>
<sequence length="2350" mass="249637">MEYDDNDFQSQNLQLAGEGSTNCPPVLQPYGLPKFDFDDSLQGHLRFDSLVETEVFLGIESSEANNWIEDFSRGSSGIEFSSSAVESCSISRRNNVWSEATSSESVEMLLKSVGQEEIIPAQTILEESDACKEVGCIKQMDTNLKNDDNILTETGDVRDLHSTLLLDETAGNLSGLDNVGDQPRLEDASQTQEVELPVDGNSSVLDPNSVSDRDRLPVTTGSLTDDKGKDVNNMEFDNLVDYPPDKKMHENSSASEMQVDNMMTSVRSIITSSDELNNQDVPHHIVDITEENPGSHDVASIDIQCRNDLDKPHCLASEVESGKKEIANEDTVIDVQEASKIMLQGDSILHTMGGCSDKECPGVLTETNKCEDLVLSKDPDVGGDQSTMTYTNDAGYGIEVRNNLGEISSSLDPILKGESDLQTVDRCTDRECPEVLDDTNKCEDVVISFKDTDTGGVPAKSDKNDSGYGTEDQNSNTGVLSGLDPTLKGDSNLCTMDVCTVKESPEVPSVSLKATDTGGDQSKLHTPDLSPNGNDTGHAVELGNSVSACASPTLRTDNDLHTVDASSDRKCLDVHVETTKCEDIVLSKGTDTTGDQSNISPHVLSPVAYKSDTVYADEVGNSNSGFSSSLDSRLKVNSGKSTEEDALKSGGQPIDSEILVRKSEASMAVIEETEVFKGRGDENPEVHSNLTPTCSSAEMPSEVHVTGASKSLHDAFGVSAEELNEESHVSPSNLKESTERCSENEVCKEGISGKCDQDLSYSEKDTTNLPVESNSMDLEFVGSAGKGDESSSLCEDSAEKELIVPTLKHDVDGNASVADVPLESCDLASCGTRDVVPLSSENGATTHIHNVSVVPAAPSPAMGSHSDNKGETAIEISKDTSVSGTVSSPMVESGPGPVCEAEKGASCDTAGQLLCNTLDQSLPISVSCNTENQSEPGTAVAIEISKRSTTDMEVKRGDDAEAQDGATTENKSTTEDKSEKASANVTGDAFGNFEGPMLSTCSPESCSKSADPYQPGCDSPKVFGTTEIPETKHEKGNIKESTNQNAADTNVVGDGGKHSSNSSNPTGNDVPKDQGYGTSDITSFADLPIGVAANSSQPFPAISAPKIVDGSQTNSASGQMDAKISQEISRGGDGEIAGGGSKGTTERKRRRASSKGTGKESAKKGTVKATTPMRQADRGDKSSSVPLGKSGIFQFAHPSDIQYFGLVDGSSKTYSVLTSATSGLPDLNSSAPASLVFQQPFTDLQQVQLRAQIFVYGALIQGTAPDEAYMVSAYGGPDGGRSIWENAWRKCIERLHSQKSTPINPETLLQSSSDLRFTGGRVPDQAGKQSAFQGKVISSPAGRASTKGIPPTASPMIPISSPLWSIPTPACEAPQYSVLPRGSVMDYQQAHTPLHPFQTSPIRNIVGQNSSWMSQSPFRGPWVPSPQSSAAETSIRFSAFPSTESVLLTPVKETTSSQVSSIKHASSVVTGQTGATTSVFAGVSPLLDSKKVGVASPGEPSSQPKSRKRKKISDSKELGPISLQPQSEPESAITLAVTSSVSTSVVVTAPSTFVSKAMPEKLAMSVSSDHLKKADLGLEQRATLSKETLSKAKEARQQAEEASAHAAAAVGHSQEIWSQLDKQKHSGLTSDAEAKLASAAVAVAAAAAVAKAAAAAANVAANAALQAVLMAEEAYGNQSESMVDLSTDGVNALGLAAPGSVFSAEDGTNSSSSILFAAREAARRRVEAASAASKRAENMDAIVKAAELAAEAVSQAGTVVAMGDPVPLSDLVKAGPEGYWKAPQVSSETVKKSNDGMREQSNFSTVGEDSDKEETLITATKKSPTVGERVTEIIKSALPTAGNDLGKTAEASKDSCIVEGSQVEVFKEGGGFAVGWFTATVLSLQDGKACVCYTELQSDEGSGKLQEWVALDSKDDKPPKIRVARLLTPSLEGTRKRRREAMADYAWSVGDKVDAWIQNSWWEGVVTEKNKKDETILKVHFPAQGETSHVKAWHLRPSLIWKDGEWVEWSSVRNDGSSMEDGLPQEKRIKLGSSTVEGKGKDKTLKSNVLDAGKPEEPSLLNLSANEKVFNIGKNTRIENKLDGARTNRTGLQKEGSVKFGIPKPKRKFMEVSKHYVANQTSKVNESNDSVKFAKYLMPQSSGFRALKNTSKFDTKDKEGADNKLRGFRSEKQRSMSDKTVPQKDNFSIDLVSAADGSSKMDHTRKVKDSVRQAEGLSGKRNIFETGSGYSSDGRAQGAAMFSSRTPSSDLPPSKKVATTTAKSERGNKGNFAPVVGKLGKIEEGKGTSSNPVRSTAEVVEPRRSNRRIQPTSRLLEGLQSSLSISKIPSVSHEKPRSQNRNGSRGSNHD</sequence>
<evidence type="ECO:0000256" key="1">
    <source>
        <dbReference type="SAM" id="MobiDB-lite"/>
    </source>
</evidence>
<feature type="region of interest" description="Disordered" evidence="1">
    <location>
        <begin position="1785"/>
        <end position="1811"/>
    </location>
</feature>
<dbReference type="Gramene" id="PRQ18219">
    <property type="protein sequence ID" value="PRQ18219"/>
    <property type="gene ID" value="RchiOBHm_Chr7g0203541"/>
</dbReference>
<dbReference type="InterPro" id="IPR014002">
    <property type="entry name" value="Agenet_dom_plant"/>
</dbReference>
<feature type="region of interest" description="Disordered" evidence="1">
    <location>
        <begin position="944"/>
        <end position="984"/>
    </location>
</feature>
<evidence type="ECO:0000313" key="4">
    <source>
        <dbReference type="Proteomes" id="UP000238479"/>
    </source>
</evidence>
<name>A0A2P6P8H2_ROSCH</name>
<feature type="compositionally biased region" description="Basic and acidic residues" evidence="1">
    <location>
        <begin position="944"/>
        <end position="959"/>
    </location>
</feature>
<proteinExistence type="predicted"/>
<feature type="region of interest" description="Disordered" evidence="1">
    <location>
        <begin position="1033"/>
        <end position="1082"/>
    </location>
</feature>
<protein>
    <submittedName>
        <fullName evidence="3">Putative Agenet-like domain-containing protein</fullName>
    </submittedName>
</protein>
<dbReference type="STRING" id="74649.A0A2P6P8H2"/>
<feature type="region of interest" description="Disordered" evidence="1">
    <location>
        <begin position="1103"/>
        <end position="1185"/>
    </location>
</feature>
<gene>
    <name evidence="3" type="ORF">RchiOBHm_Chr7g0203541</name>
</gene>
<dbReference type="InterPro" id="IPR008395">
    <property type="entry name" value="Agenet-like_dom"/>
</dbReference>
<feature type="compositionally biased region" description="Basic and acidic residues" evidence="1">
    <location>
        <begin position="2200"/>
        <end position="2212"/>
    </location>
</feature>
<dbReference type="PANTHER" id="PTHR48429">
    <property type="entry name" value="AGENET DOMAIN-CONTAINING PROTEIN"/>
    <property type="match status" value="1"/>
</dbReference>
<feature type="domain" description="Agenet" evidence="2">
    <location>
        <begin position="1855"/>
        <end position="1921"/>
    </location>
</feature>
<comment type="caution">
    <text evidence="3">The sequence shown here is derived from an EMBL/GenBank/DDBJ whole genome shotgun (WGS) entry which is preliminary data.</text>
</comment>
<feature type="compositionally biased region" description="Polar residues" evidence="1">
    <location>
        <begin position="1058"/>
        <end position="1067"/>
    </location>
</feature>
<dbReference type="Pfam" id="PF05641">
    <property type="entry name" value="Agenet"/>
    <property type="match status" value="1"/>
</dbReference>
<feature type="region of interest" description="Disordered" evidence="1">
    <location>
        <begin position="453"/>
        <end position="484"/>
    </location>
</feature>
<feature type="compositionally biased region" description="Polar residues" evidence="1">
    <location>
        <begin position="2243"/>
        <end position="2262"/>
    </location>
</feature>
<feature type="compositionally biased region" description="Polar residues" evidence="1">
    <location>
        <begin position="1039"/>
        <end position="1048"/>
    </location>
</feature>
<dbReference type="PANTHER" id="PTHR48429:SF1">
    <property type="entry name" value="AGENET DOMAIN-CONTAINING PROTEIN"/>
    <property type="match status" value="1"/>
</dbReference>
<dbReference type="OrthoDB" id="433924at2759"/>
<feature type="region of interest" description="Disordered" evidence="1">
    <location>
        <begin position="1490"/>
        <end position="1529"/>
    </location>
</feature>
<evidence type="ECO:0000259" key="2">
    <source>
        <dbReference type="SMART" id="SM00743"/>
    </source>
</evidence>
<feature type="region of interest" description="Disordered" evidence="1">
    <location>
        <begin position="171"/>
        <end position="255"/>
    </location>
</feature>
<dbReference type="Proteomes" id="UP000238479">
    <property type="component" value="Chromosome 7"/>
</dbReference>
<feature type="compositionally biased region" description="Basic and acidic residues" evidence="1">
    <location>
        <begin position="1588"/>
        <end position="1603"/>
    </location>
</feature>
<dbReference type="InterPro" id="IPR055274">
    <property type="entry name" value="SWO1"/>
</dbReference>
<feature type="region of interest" description="Disordered" evidence="1">
    <location>
        <begin position="507"/>
        <end position="532"/>
    </location>
</feature>
<feature type="compositionally biased region" description="Basic and acidic residues" evidence="1">
    <location>
        <begin position="1789"/>
        <end position="1798"/>
    </location>
</feature>
<feature type="domain" description="Agenet" evidence="2">
    <location>
        <begin position="1945"/>
        <end position="2003"/>
    </location>
</feature>
<feature type="compositionally biased region" description="Polar residues" evidence="1">
    <location>
        <begin position="200"/>
        <end position="210"/>
    </location>
</feature>